<feature type="compositionally biased region" description="Basic residues" evidence="1">
    <location>
        <begin position="262"/>
        <end position="272"/>
    </location>
</feature>
<reference evidence="2 3" key="1">
    <citation type="submission" date="2021-02" db="EMBL/GenBank/DDBJ databases">
        <title>Genome assembly of Pseudopithomyces chartarum.</title>
        <authorList>
            <person name="Jauregui R."/>
            <person name="Singh J."/>
            <person name="Voisey C."/>
        </authorList>
    </citation>
    <scope>NUCLEOTIDE SEQUENCE [LARGE SCALE GENOMIC DNA]</scope>
    <source>
        <strain evidence="2 3">AGR01</strain>
    </source>
</reference>
<keyword evidence="3" id="KW-1185">Reference proteome</keyword>
<protein>
    <submittedName>
        <fullName evidence="2">Uncharacterized protein</fullName>
    </submittedName>
</protein>
<accession>A0AAN6M6S4</accession>
<dbReference type="AlphaFoldDB" id="A0AAN6M6S4"/>
<organism evidence="2 3">
    <name type="scientific">Pseudopithomyces chartarum</name>
    <dbReference type="NCBI Taxonomy" id="1892770"/>
    <lineage>
        <taxon>Eukaryota</taxon>
        <taxon>Fungi</taxon>
        <taxon>Dikarya</taxon>
        <taxon>Ascomycota</taxon>
        <taxon>Pezizomycotina</taxon>
        <taxon>Dothideomycetes</taxon>
        <taxon>Pleosporomycetidae</taxon>
        <taxon>Pleosporales</taxon>
        <taxon>Massarineae</taxon>
        <taxon>Didymosphaeriaceae</taxon>
        <taxon>Pseudopithomyces</taxon>
    </lineage>
</organism>
<evidence type="ECO:0000256" key="1">
    <source>
        <dbReference type="SAM" id="MobiDB-lite"/>
    </source>
</evidence>
<name>A0AAN6M6S4_9PLEO</name>
<dbReference type="EMBL" id="WVTA01000002">
    <property type="protein sequence ID" value="KAK3216225.1"/>
    <property type="molecule type" value="Genomic_DNA"/>
</dbReference>
<evidence type="ECO:0000313" key="3">
    <source>
        <dbReference type="Proteomes" id="UP001280581"/>
    </source>
</evidence>
<feature type="region of interest" description="Disordered" evidence="1">
    <location>
        <begin position="249"/>
        <end position="272"/>
    </location>
</feature>
<comment type="caution">
    <text evidence="2">The sequence shown here is derived from an EMBL/GenBank/DDBJ whole genome shotgun (WGS) entry which is preliminary data.</text>
</comment>
<dbReference type="Proteomes" id="UP001280581">
    <property type="component" value="Unassembled WGS sequence"/>
</dbReference>
<feature type="region of interest" description="Disordered" evidence="1">
    <location>
        <begin position="378"/>
        <end position="409"/>
    </location>
</feature>
<proteinExistence type="predicted"/>
<feature type="compositionally biased region" description="Basic residues" evidence="1">
    <location>
        <begin position="399"/>
        <end position="409"/>
    </location>
</feature>
<sequence length="409" mass="46326">TRDMLSPDSLIDAEGDVDSEIWEAFCSEIDPAETQDLLCNAEALGGSQASECASHTTESCLREHPVALIASQMGERFDQAMDQTLASTLEPELPKTSSATAAITHTPYQESEPRTTKPPSSFHWAVSANDLGGAMNAQEDNVQPVVHDLGLGEDFLIIDEQPGANTEPTADHQDDQHDGHVAFTSLSERDAITGTTSPVPHTPSHSRHAYHERVTHENTDLVSWSSEDEEPSESIIVDTNGGEAIVINSTDEEMDNDASRQTPRRGIQRKRVSPRSLEMVDWTSREYERTSASSLAAAWKRLAQILDRFQEKMFDVQRYKLWNERYRKHDGRRVYRAWIKYRIEKRTKEQLQTKKVERLVCRFGRALQRLQEAEEEHRSISVTMKDGDSEDRDYVPIPTRRHKKKTLSV</sequence>
<feature type="region of interest" description="Disordered" evidence="1">
    <location>
        <begin position="195"/>
        <end position="214"/>
    </location>
</feature>
<feature type="non-terminal residue" evidence="2">
    <location>
        <position position="1"/>
    </location>
</feature>
<evidence type="ECO:0000313" key="2">
    <source>
        <dbReference type="EMBL" id="KAK3216225.1"/>
    </source>
</evidence>
<gene>
    <name evidence="2" type="ORF">GRF29_8g2650673</name>
</gene>